<reference evidence="1 3" key="1">
    <citation type="submission" date="2018-06" db="EMBL/GenBank/DDBJ databases">
        <authorList>
            <consortium name="Pathogen Informatics"/>
            <person name="Doyle S."/>
        </authorList>
    </citation>
    <scope>NUCLEOTIDE SEQUENCE [LARGE SCALE GENOMIC DNA]</scope>
    <source>
        <strain evidence="1 3">NCTC10597</strain>
    </source>
</reference>
<evidence type="ECO:0000313" key="3">
    <source>
        <dbReference type="Proteomes" id="UP000254330"/>
    </source>
</evidence>
<comment type="caution">
    <text evidence="1">The sequence shown here is derived from an EMBL/GenBank/DDBJ whole genome shotgun (WGS) entry which is preliminary data.</text>
</comment>
<dbReference type="RefSeq" id="WP_109350220.1">
    <property type="nucleotide sequence ID" value="NZ_BJUE01000021.1"/>
</dbReference>
<dbReference type="Proteomes" id="UP000294641">
    <property type="component" value="Unassembled WGS sequence"/>
</dbReference>
<sequence>MITDTLSATQLKQLLTEVFSNDATIHTIFLSEYMIRNKRKSANPKVGKHIHITNWREVIIWDEEDDVAFIHAHVRNISQESLINYCTKSTLEAYIIFYSEDYLLYVNSDVVDLISEDPMQIEKLRLLHKKTTSK</sequence>
<evidence type="ECO:0000313" key="4">
    <source>
        <dbReference type="Proteomes" id="UP000294641"/>
    </source>
</evidence>
<organism evidence="1 3">
    <name type="scientific">Kurthia zopfii</name>
    <dbReference type="NCBI Taxonomy" id="1650"/>
    <lineage>
        <taxon>Bacteria</taxon>
        <taxon>Bacillati</taxon>
        <taxon>Bacillota</taxon>
        <taxon>Bacilli</taxon>
        <taxon>Bacillales</taxon>
        <taxon>Caryophanaceae</taxon>
        <taxon>Kurthia</taxon>
    </lineage>
</organism>
<accession>A0A8B4Q9Q4</accession>
<protein>
    <submittedName>
        <fullName evidence="1">Uncharacterized protein</fullName>
    </submittedName>
</protein>
<proteinExistence type="predicted"/>
<evidence type="ECO:0000313" key="2">
    <source>
        <dbReference type="EMBL" id="TDR36028.1"/>
    </source>
</evidence>
<dbReference type="EMBL" id="UGNP01000001">
    <property type="protein sequence ID" value="STX09454.1"/>
    <property type="molecule type" value="Genomic_DNA"/>
</dbReference>
<dbReference type="AlphaFoldDB" id="A0A8B4Q9Q4"/>
<dbReference type="OrthoDB" id="2452311at2"/>
<reference evidence="2 4" key="2">
    <citation type="submission" date="2019-03" db="EMBL/GenBank/DDBJ databases">
        <title>Genomic Encyclopedia of Type Strains, Phase IV (KMG-IV): sequencing the most valuable type-strain genomes for metagenomic binning, comparative biology and taxonomic classification.</title>
        <authorList>
            <person name="Goeker M."/>
        </authorList>
    </citation>
    <scope>NUCLEOTIDE SEQUENCE [LARGE SCALE GENOMIC DNA]</scope>
    <source>
        <strain evidence="2 4">DSM 20580</strain>
    </source>
</reference>
<gene>
    <name evidence="2" type="ORF">DFR61_12727</name>
    <name evidence="1" type="ORF">NCTC10597_01129</name>
</gene>
<name>A0A8B4Q9Q4_9BACL</name>
<keyword evidence="4" id="KW-1185">Reference proteome</keyword>
<evidence type="ECO:0000313" key="1">
    <source>
        <dbReference type="EMBL" id="STX09454.1"/>
    </source>
</evidence>
<dbReference type="EMBL" id="SNZG01000027">
    <property type="protein sequence ID" value="TDR36028.1"/>
    <property type="molecule type" value="Genomic_DNA"/>
</dbReference>
<dbReference type="Proteomes" id="UP000254330">
    <property type="component" value="Unassembled WGS sequence"/>
</dbReference>